<protein>
    <submittedName>
        <fullName evidence="3">Uncharacterized protein</fullName>
    </submittedName>
</protein>
<feature type="signal peptide" evidence="2">
    <location>
        <begin position="1"/>
        <end position="27"/>
    </location>
</feature>
<name>A0A6J4T4I0_9ACTN</name>
<dbReference type="EMBL" id="CADCVO010000470">
    <property type="protein sequence ID" value="CAA9513193.1"/>
    <property type="molecule type" value="Genomic_DNA"/>
</dbReference>
<dbReference type="AlphaFoldDB" id="A0A6J4T4I0"/>
<keyword evidence="2" id="KW-0732">Signal</keyword>
<proteinExistence type="predicted"/>
<evidence type="ECO:0000256" key="2">
    <source>
        <dbReference type="SAM" id="SignalP"/>
    </source>
</evidence>
<evidence type="ECO:0000256" key="1">
    <source>
        <dbReference type="SAM" id="MobiDB-lite"/>
    </source>
</evidence>
<feature type="chain" id="PRO_5038776513" evidence="2">
    <location>
        <begin position="28"/>
        <end position="242"/>
    </location>
</feature>
<gene>
    <name evidence="3" type="ORF">AVDCRST_MAG13-2913</name>
</gene>
<feature type="region of interest" description="Disordered" evidence="1">
    <location>
        <begin position="219"/>
        <end position="242"/>
    </location>
</feature>
<sequence length="242" mass="25441">MAVMKRFLAALAATTGAALLLPAGANAVLADIGTVPGEDVAPACPGSPCLAISRTTGYQAKVGDVRPVDVVGADGRLVAWAIRLGNPGRRQTAFFNENLGGEASAQITVLRPGRKLYHRVVAQGDVQRLRPYFGSTVQFALKESIPVKKGYVIALTVPTWAPALAVNQPATTSWRATRGKGRCNDFDAQTAQTGVNNITRAYCLYRTARLTYSATMVVDPQPTRPAPAPAPNPQGTAGSTGR</sequence>
<accession>A0A6J4T4I0</accession>
<reference evidence="3" key="1">
    <citation type="submission" date="2020-02" db="EMBL/GenBank/DDBJ databases">
        <authorList>
            <person name="Meier V. D."/>
        </authorList>
    </citation>
    <scope>NUCLEOTIDE SEQUENCE</scope>
    <source>
        <strain evidence="3">AVDCRST_MAG13</strain>
    </source>
</reference>
<feature type="compositionally biased region" description="Pro residues" evidence="1">
    <location>
        <begin position="222"/>
        <end position="232"/>
    </location>
</feature>
<feature type="compositionally biased region" description="Low complexity" evidence="1">
    <location>
        <begin position="233"/>
        <end position="242"/>
    </location>
</feature>
<evidence type="ECO:0000313" key="3">
    <source>
        <dbReference type="EMBL" id="CAA9513193.1"/>
    </source>
</evidence>
<organism evidence="3">
    <name type="scientific">uncultured Solirubrobacteraceae bacterium</name>
    <dbReference type="NCBI Taxonomy" id="1162706"/>
    <lineage>
        <taxon>Bacteria</taxon>
        <taxon>Bacillati</taxon>
        <taxon>Actinomycetota</taxon>
        <taxon>Thermoleophilia</taxon>
        <taxon>Solirubrobacterales</taxon>
        <taxon>Solirubrobacteraceae</taxon>
        <taxon>environmental samples</taxon>
    </lineage>
</organism>